<keyword evidence="1" id="KW-0472">Membrane</keyword>
<protein>
    <submittedName>
        <fullName evidence="2">Uncharacterized protein</fullName>
    </submittedName>
</protein>
<accession>A0A8W7PV28</accession>
<dbReference type="EnsemblMetazoa" id="ACOM038069-RA">
    <property type="protein sequence ID" value="ACOM038069-PA.1"/>
    <property type="gene ID" value="ACOM038069"/>
</dbReference>
<name>A0A8W7PV28_ANOCL</name>
<feature type="transmembrane region" description="Helical" evidence="1">
    <location>
        <begin position="100"/>
        <end position="120"/>
    </location>
</feature>
<evidence type="ECO:0000256" key="1">
    <source>
        <dbReference type="SAM" id="Phobius"/>
    </source>
</evidence>
<dbReference type="AlphaFoldDB" id="A0A8W7PV28"/>
<reference evidence="2" key="1">
    <citation type="submission" date="2022-08" db="UniProtKB">
        <authorList>
            <consortium name="EnsemblMetazoa"/>
        </authorList>
    </citation>
    <scope>IDENTIFICATION</scope>
</reference>
<keyword evidence="1" id="KW-0812">Transmembrane</keyword>
<organism evidence="2">
    <name type="scientific">Anopheles coluzzii</name>
    <name type="common">African malaria mosquito</name>
    <dbReference type="NCBI Taxonomy" id="1518534"/>
    <lineage>
        <taxon>Eukaryota</taxon>
        <taxon>Metazoa</taxon>
        <taxon>Ecdysozoa</taxon>
        <taxon>Arthropoda</taxon>
        <taxon>Hexapoda</taxon>
        <taxon>Insecta</taxon>
        <taxon>Pterygota</taxon>
        <taxon>Neoptera</taxon>
        <taxon>Endopterygota</taxon>
        <taxon>Diptera</taxon>
        <taxon>Nematocera</taxon>
        <taxon>Culicoidea</taxon>
        <taxon>Culicidae</taxon>
        <taxon>Anophelinae</taxon>
        <taxon>Anopheles</taxon>
    </lineage>
</organism>
<proteinExistence type="predicted"/>
<sequence>MMQNALRRSSVFMRCWRASSSNCSLYWASPVEVEVVPGFPPVFGPASLAPSQADPTSHHLPRSGIFTMSSMPMLSDDTYLPLLIMPLSSLRKCSTSVGSYWGILLILSGAFAAFFCIAMINSFSASGSSLRRINPTVRSTSRMHSTAFSLKHSISFCITSCTILHLTMSNVYRWHISCTQLSSCFASFGVVSISPSSSRNRPTIVSRNCEPTSPPTLACSMATSSMCSSTIRSGVSVGTTVASSMSAVSVLFMSCRAFCMYRLSSVMEMRCTFDSANRLICPLSVRWRRCNRSCCFGSVAFPLAAASASSLARSCLMRFDLSPSSYRRNSIISFSRSTSNWLV</sequence>
<dbReference type="Proteomes" id="UP000075882">
    <property type="component" value="Unassembled WGS sequence"/>
</dbReference>
<evidence type="ECO:0000313" key="2">
    <source>
        <dbReference type="EnsemblMetazoa" id="ACOM038069-PA.1"/>
    </source>
</evidence>
<keyword evidence="1" id="KW-1133">Transmembrane helix</keyword>